<gene>
    <name evidence="2" type="ORF">P153DRAFT_427691</name>
</gene>
<protein>
    <submittedName>
        <fullName evidence="2">Uncharacterized protein</fullName>
    </submittedName>
</protein>
<organism evidence="2 3">
    <name type="scientific">Dothidotthia symphoricarpi CBS 119687</name>
    <dbReference type="NCBI Taxonomy" id="1392245"/>
    <lineage>
        <taxon>Eukaryota</taxon>
        <taxon>Fungi</taxon>
        <taxon>Dikarya</taxon>
        <taxon>Ascomycota</taxon>
        <taxon>Pezizomycotina</taxon>
        <taxon>Dothideomycetes</taxon>
        <taxon>Pleosporomycetidae</taxon>
        <taxon>Pleosporales</taxon>
        <taxon>Dothidotthiaceae</taxon>
        <taxon>Dothidotthia</taxon>
    </lineage>
</organism>
<dbReference type="GeneID" id="54413110"/>
<dbReference type="AlphaFoldDB" id="A0A6A6ARZ5"/>
<evidence type="ECO:0000313" key="2">
    <source>
        <dbReference type="EMBL" id="KAF2133765.1"/>
    </source>
</evidence>
<dbReference type="Proteomes" id="UP000799771">
    <property type="component" value="Unassembled WGS sequence"/>
</dbReference>
<reference evidence="2" key="1">
    <citation type="journal article" date="2020" name="Stud. Mycol.">
        <title>101 Dothideomycetes genomes: a test case for predicting lifestyles and emergence of pathogens.</title>
        <authorList>
            <person name="Haridas S."/>
            <person name="Albert R."/>
            <person name="Binder M."/>
            <person name="Bloem J."/>
            <person name="Labutti K."/>
            <person name="Salamov A."/>
            <person name="Andreopoulos B."/>
            <person name="Baker S."/>
            <person name="Barry K."/>
            <person name="Bills G."/>
            <person name="Bluhm B."/>
            <person name="Cannon C."/>
            <person name="Castanera R."/>
            <person name="Culley D."/>
            <person name="Daum C."/>
            <person name="Ezra D."/>
            <person name="Gonzalez J."/>
            <person name="Henrissat B."/>
            <person name="Kuo A."/>
            <person name="Liang C."/>
            <person name="Lipzen A."/>
            <person name="Lutzoni F."/>
            <person name="Magnuson J."/>
            <person name="Mondo S."/>
            <person name="Nolan M."/>
            <person name="Ohm R."/>
            <person name="Pangilinan J."/>
            <person name="Park H.-J."/>
            <person name="Ramirez L."/>
            <person name="Alfaro M."/>
            <person name="Sun H."/>
            <person name="Tritt A."/>
            <person name="Yoshinaga Y."/>
            <person name="Zwiers L.-H."/>
            <person name="Turgeon B."/>
            <person name="Goodwin S."/>
            <person name="Spatafora J."/>
            <person name="Crous P."/>
            <person name="Grigoriev I."/>
        </authorList>
    </citation>
    <scope>NUCLEOTIDE SEQUENCE</scope>
    <source>
        <strain evidence="2">CBS 119687</strain>
    </source>
</reference>
<evidence type="ECO:0000256" key="1">
    <source>
        <dbReference type="SAM" id="SignalP"/>
    </source>
</evidence>
<feature type="chain" id="PRO_5025591188" evidence="1">
    <location>
        <begin position="21"/>
        <end position="229"/>
    </location>
</feature>
<proteinExistence type="predicted"/>
<dbReference type="EMBL" id="ML977498">
    <property type="protein sequence ID" value="KAF2133765.1"/>
    <property type="molecule type" value="Genomic_DNA"/>
</dbReference>
<keyword evidence="1" id="KW-0732">Signal</keyword>
<sequence>MQLPLLLTAALLPLLSLGAALLPRTDTTSATLTFDDKLALPAAILPVGNEGGLDFRSFALLKLSSNPIGAARPKSGTNIAATNFRTRITNNIIFFDPFNPVSAIVAPQPLITVAYPGSLYDRFTLESLYIACAASTAVGVVGVLTGCRVRFEAIRPDGSVKGTEVVEYKPMTANPVDVEDMQFVVFNRDFEGVREVKVFLESGLTGVELVDGFVTNISVDDVKVKVMKK</sequence>
<dbReference type="OrthoDB" id="10501011at2759"/>
<name>A0A6A6ARZ5_9PLEO</name>
<keyword evidence="3" id="KW-1185">Reference proteome</keyword>
<evidence type="ECO:0000313" key="3">
    <source>
        <dbReference type="Proteomes" id="UP000799771"/>
    </source>
</evidence>
<dbReference type="RefSeq" id="XP_033528152.1">
    <property type="nucleotide sequence ID" value="XM_033672678.1"/>
</dbReference>
<accession>A0A6A6ARZ5</accession>
<feature type="signal peptide" evidence="1">
    <location>
        <begin position="1"/>
        <end position="20"/>
    </location>
</feature>